<dbReference type="InterPro" id="IPR003593">
    <property type="entry name" value="AAA+_ATPase"/>
</dbReference>
<dbReference type="GO" id="GO:0016887">
    <property type="term" value="F:ATP hydrolysis activity"/>
    <property type="evidence" value="ECO:0007669"/>
    <property type="project" value="InterPro"/>
</dbReference>
<dbReference type="PANTHER" id="PTHR23074">
    <property type="entry name" value="AAA DOMAIN-CONTAINING"/>
    <property type="match status" value="1"/>
</dbReference>
<keyword evidence="2 4" id="KW-0547">Nucleotide-binding</keyword>
<dbReference type="EMBL" id="LK028577">
    <property type="protein sequence ID" value="CDS17309.1"/>
    <property type="molecule type" value="Genomic_DNA"/>
</dbReference>
<dbReference type="SMART" id="SM00382">
    <property type="entry name" value="AAA"/>
    <property type="match status" value="1"/>
</dbReference>
<dbReference type="AlphaFoldDB" id="A0A068WB81"/>
<dbReference type="FunFam" id="3.40.50.300:FF:000093">
    <property type="entry name" value="Fidgetin-like 1"/>
    <property type="match status" value="1"/>
</dbReference>
<evidence type="ECO:0000256" key="5">
    <source>
        <dbReference type="SAM" id="MobiDB-lite"/>
    </source>
</evidence>
<dbReference type="PANTHER" id="PTHR23074:SF17">
    <property type="entry name" value="FIDGETIN-LIKE PROTEIN 1"/>
    <property type="match status" value="1"/>
</dbReference>
<sequence length="576" mass="64089">MDTSYVLEDWRRLFSSKNSRVELLRQALQHVPPSSSSFSEIQRHYQYYVDNIQEGANNFAEEVLENGKDEGGGTPEWRSTFDVNLITGRIKEEPLLDYGSPLAGIRNITSSSAQRLSDVINKVFKKASDLEMVVRAPVRGGNLLNRRAQFAKISREPIVKENTSLLSVNALPPPKPSPNCGNFKECRPTFISARQQLLVNTQVQQSGQPGSAVSRPELKKTLGSRCSRTAFVPPFARSNEAQQSAAPDSGFNRQDTLAPRPTTTPENGDSALVDERLKQFDQKIIDLIMSEIMDSKTRITWEDIAGLHSVKSTLKEVVIFPMLRPDIFTGLRGPPRGLLLFGPPGTGKTLIGKCIASTSQSTFFSISASSLTSKWVGDGEKMVRALFTVARIHQPSVIFIDEIDSLLSQRSETEHESSRRIKTEFLIQLDGVATGSEDRLLLIGATNRPQELDEAARRRFVKRLYIPLPCQEARREIVDRLIQQQKNNLTLDDLDTIAVKSEGFSGADVANLCREAAMGPIRGLPLEVIQSISCQDVPPVQMSDFLMAFKHVKASVSPSDLQHYLSWNQQYGSFQV</sequence>
<evidence type="ECO:0000259" key="6">
    <source>
        <dbReference type="SMART" id="SM00382"/>
    </source>
</evidence>
<feature type="compositionally biased region" description="Polar residues" evidence="5">
    <location>
        <begin position="239"/>
        <end position="267"/>
    </location>
</feature>
<dbReference type="InterPro" id="IPR003960">
    <property type="entry name" value="ATPase_AAA_CS"/>
</dbReference>
<dbReference type="InterPro" id="IPR015415">
    <property type="entry name" value="Spast_Vps4_C"/>
</dbReference>
<proteinExistence type="inferred from homology"/>
<dbReference type="GO" id="GO:0008568">
    <property type="term" value="F:microtubule severing ATPase activity"/>
    <property type="evidence" value="ECO:0007669"/>
    <property type="project" value="TreeGrafter"/>
</dbReference>
<accession>A0A068WB81</accession>
<reference evidence="9" key="3">
    <citation type="submission" date="2020-10" db="UniProtKB">
        <authorList>
            <consortium name="WormBaseParasite"/>
        </authorList>
    </citation>
    <scope>IDENTIFICATION</scope>
</reference>
<dbReference type="GO" id="GO:0005524">
    <property type="term" value="F:ATP binding"/>
    <property type="evidence" value="ECO:0007669"/>
    <property type="project" value="UniProtKB-KW"/>
</dbReference>
<dbReference type="InterPro" id="IPR041569">
    <property type="entry name" value="AAA_lid_3"/>
</dbReference>
<evidence type="ECO:0000313" key="7">
    <source>
        <dbReference type="EMBL" id="CDS17309.1"/>
    </source>
</evidence>
<dbReference type="Proteomes" id="UP000492820">
    <property type="component" value="Unassembled WGS sequence"/>
</dbReference>
<reference evidence="7" key="2">
    <citation type="submission" date="2014-06" db="EMBL/GenBank/DDBJ databases">
        <authorList>
            <person name="Aslett M."/>
        </authorList>
    </citation>
    <scope>NUCLEOTIDE SEQUENCE</scope>
</reference>
<keyword evidence="3 4" id="KW-0067">ATP-binding</keyword>
<dbReference type="Pfam" id="PF17862">
    <property type="entry name" value="AAA_lid_3"/>
    <property type="match status" value="1"/>
</dbReference>
<evidence type="ECO:0000313" key="8">
    <source>
        <dbReference type="Proteomes" id="UP000492820"/>
    </source>
</evidence>
<comment type="similarity">
    <text evidence="1 4">Belongs to the AAA ATPase family.</text>
</comment>
<reference evidence="7 8" key="1">
    <citation type="journal article" date="2013" name="Nature">
        <title>The genomes of four tapeworm species reveal adaptations to parasitism.</title>
        <authorList>
            <person name="Tsai I.J."/>
            <person name="Zarowiecki M."/>
            <person name="Holroyd N."/>
            <person name="Garciarrubio A."/>
            <person name="Sanchez-Flores A."/>
            <person name="Brooks K.L."/>
            <person name="Tracey A."/>
            <person name="Bobes R.J."/>
            <person name="Fragoso G."/>
            <person name="Sciutto E."/>
            <person name="Aslett M."/>
            <person name="Beasley H."/>
            <person name="Bennett H.M."/>
            <person name="Cai J."/>
            <person name="Camicia F."/>
            <person name="Clark R."/>
            <person name="Cucher M."/>
            <person name="De Silva N."/>
            <person name="Day T.A."/>
            <person name="Deplazes P."/>
            <person name="Estrada K."/>
            <person name="Fernandez C."/>
            <person name="Holland P.W."/>
            <person name="Hou J."/>
            <person name="Hu S."/>
            <person name="Huckvale T."/>
            <person name="Hung S.S."/>
            <person name="Kamenetzky L."/>
            <person name="Keane J.A."/>
            <person name="Kiss F."/>
            <person name="Koziol U."/>
            <person name="Lambert O."/>
            <person name="Liu K."/>
            <person name="Luo X."/>
            <person name="Luo Y."/>
            <person name="Macchiaroli N."/>
            <person name="Nichol S."/>
            <person name="Paps J."/>
            <person name="Parkinson J."/>
            <person name="Pouchkina-Stantcheva N."/>
            <person name="Riddiford N."/>
            <person name="Rosenzvit M."/>
            <person name="Salinas G."/>
            <person name="Wasmuth J.D."/>
            <person name="Zamanian M."/>
            <person name="Zheng Y."/>
            <person name="Cai X."/>
            <person name="Soberon X."/>
            <person name="Olson P.D."/>
            <person name="Laclette J.P."/>
            <person name="Brehm K."/>
            <person name="Berriman M."/>
            <person name="Garciarrubio A."/>
            <person name="Bobes R.J."/>
            <person name="Fragoso G."/>
            <person name="Sanchez-Flores A."/>
            <person name="Estrada K."/>
            <person name="Cevallos M.A."/>
            <person name="Morett E."/>
            <person name="Gonzalez V."/>
            <person name="Portillo T."/>
            <person name="Ochoa-Leyva A."/>
            <person name="Jose M.V."/>
            <person name="Sciutto E."/>
            <person name="Landa A."/>
            <person name="Jimenez L."/>
            <person name="Valdes V."/>
            <person name="Carrero J.C."/>
            <person name="Larralde C."/>
            <person name="Morales-Montor J."/>
            <person name="Limon-Lason J."/>
            <person name="Soberon X."/>
            <person name="Laclette J.P."/>
        </authorList>
    </citation>
    <scope>NUCLEOTIDE SEQUENCE [LARGE SCALE GENOMIC DNA]</scope>
</reference>
<dbReference type="FunFam" id="1.10.8.60:FF:000022">
    <property type="entry name" value="Fidgetin like 1"/>
    <property type="match status" value="1"/>
</dbReference>
<evidence type="ECO:0000313" key="9">
    <source>
        <dbReference type="WBParaSite" id="EgrG_001005200"/>
    </source>
</evidence>
<dbReference type="Pfam" id="PF00004">
    <property type="entry name" value="AAA"/>
    <property type="match status" value="1"/>
</dbReference>
<dbReference type="Pfam" id="PF09336">
    <property type="entry name" value="Vps4_C"/>
    <property type="match status" value="1"/>
</dbReference>
<dbReference type="InterPro" id="IPR050304">
    <property type="entry name" value="MT-severing_AAA_ATPase"/>
</dbReference>
<dbReference type="Gene3D" id="1.10.8.60">
    <property type="match status" value="1"/>
</dbReference>
<evidence type="ECO:0000256" key="4">
    <source>
        <dbReference type="RuleBase" id="RU003651"/>
    </source>
</evidence>
<evidence type="ECO:0000256" key="2">
    <source>
        <dbReference type="ARBA" id="ARBA00022741"/>
    </source>
</evidence>
<dbReference type="Gene3D" id="3.40.50.300">
    <property type="entry name" value="P-loop containing nucleotide triphosphate hydrolases"/>
    <property type="match status" value="1"/>
</dbReference>
<dbReference type="PROSITE" id="PS00674">
    <property type="entry name" value="AAA"/>
    <property type="match status" value="1"/>
</dbReference>
<feature type="region of interest" description="Disordered" evidence="5">
    <location>
        <begin position="234"/>
        <end position="271"/>
    </location>
</feature>
<protein>
    <submittedName>
        <fullName evidence="7 9">Fidgetin protein 1</fullName>
    </submittedName>
</protein>
<dbReference type="InterPro" id="IPR003959">
    <property type="entry name" value="ATPase_AAA_core"/>
</dbReference>
<dbReference type="OrthoDB" id="10251136at2759"/>
<dbReference type="SUPFAM" id="SSF52540">
    <property type="entry name" value="P-loop containing nucleoside triphosphate hydrolases"/>
    <property type="match status" value="1"/>
</dbReference>
<dbReference type="WBParaSite" id="EgrG_001005200">
    <property type="protein sequence ID" value="EgrG_001005200"/>
    <property type="gene ID" value="EgrG_001005200"/>
</dbReference>
<evidence type="ECO:0000256" key="3">
    <source>
        <dbReference type="ARBA" id="ARBA00022840"/>
    </source>
</evidence>
<gene>
    <name evidence="7" type="ORF">EgrG_001005200</name>
</gene>
<feature type="domain" description="AAA+ ATPase" evidence="6">
    <location>
        <begin position="334"/>
        <end position="470"/>
    </location>
</feature>
<evidence type="ECO:0000256" key="1">
    <source>
        <dbReference type="ARBA" id="ARBA00006914"/>
    </source>
</evidence>
<name>A0A068WB81_ECHGR</name>
<dbReference type="InterPro" id="IPR027417">
    <property type="entry name" value="P-loop_NTPase"/>
</dbReference>
<organism evidence="7">
    <name type="scientific">Echinococcus granulosus</name>
    <name type="common">Hydatid tapeworm</name>
    <dbReference type="NCBI Taxonomy" id="6210"/>
    <lineage>
        <taxon>Eukaryota</taxon>
        <taxon>Metazoa</taxon>
        <taxon>Spiralia</taxon>
        <taxon>Lophotrochozoa</taxon>
        <taxon>Platyhelminthes</taxon>
        <taxon>Cestoda</taxon>
        <taxon>Eucestoda</taxon>
        <taxon>Cyclophyllidea</taxon>
        <taxon>Taeniidae</taxon>
        <taxon>Echinococcus</taxon>
        <taxon>Echinococcus granulosus group</taxon>
    </lineage>
</organism>